<evidence type="ECO:0000256" key="1">
    <source>
        <dbReference type="SAM" id="Coils"/>
    </source>
</evidence>
<dbReference type="InterPro" id="IPR036871">
    <property type="entry name" value="PX_dom_sf"/>
</dbReference>
<dbReference type="GO" id="GO:0035091">
    <property type="term" value="F:phosphatidylinositol binding"/>
    <property type="evidence" value="ECO:0007669"/>
    <property type="project" value="InterPro"/>
</dbReference>
<evidence type="ECO:0000259" key="3">
    <source>
        <dbReference type="PROSITE" id="PS50195"/>
    </source>
</evidence>
<keyword evidence="1" id="KW-0175">Coiled coil</keyword>
<protein>
    <recommendedName>
        <fullName evidence="3">PX domain-containing protein</fullName>
    </recommendedName>
</protein>
<evidence type="ECO:0000313" key="5">
    <source>
        <dbReference type="Proteomes" id="UP000037460"/>
    </source>
</evidence>
<accession>A0A0M0KBS3</accession>
<dbReference type="EMBL" id="JWZX01000723">
    <property type="protein sequence ID" value="KOO35868.1"/>
    <property type="molecule type" value="Genomic_DNA"/>
</dbReference>
<sequence>MNLAIVITGYTDVTDHTEYIIKTTLGDQQFAAQHRFNNFVELHMGLTSKIAELPVLFPVAKSVFVSEALKRERVDTLQAYLRNAVRLSGEKPPSALLKFLGVPEPAERTAGQENIIAEATSAKSSRRPSSEAVEESAFSSVSNVVDERLRKRLSVQALKVVTGESSVENIVSPPVRKEMHFVDPKLVEKLALQRERHTGEQVPAELLQALEISKQGLTSLSARDVKPMTAGSYTCPEELRQLEQRHAEQLEAAAATTESWARRKQEMEAQEAAVAAMEQKASVSEVDTPGGAVAGAMTGAAAEAAEVVRAARAAAAATHEEQLARAAVAEAAAEAAAAQAAQEAEKAAAHAQAEAEARAAQQLMAQGRFVMSSELQPPLWETKVATGGSSAGEGGDTVSEGQ</sequence>
<feature type="region of interest" description="Disordered" evidence="2">
    <location>
        <begin position="380"/>
        <end position="402"/>
    </location>
</feature>
<feature type="domain" description="PX" evidence="3">
    <location>
        <begin position="1"/>
        <end position="107"/>
    </location>
</feature>
<dbReference type="CDD" id="cd06093">
    <property type="entry name" value="PX_domain"/>
    <property type="match status" value="1"/>
</dbReference>
<organism evidence="4 5">
    <name type="scientific">Chrysochromulina tobinii</name>
    <dbReference type="NCBI Taxonomy" id="1460289"/>
    <lineage>
        <taxon>Eukaryota</taxon>
        <taxon>Haptista</taxon>
        <taxon>Haptophyta</taxon>
        <taxon>Prymnesiophyceae</taxon>
        <taxon>Prymnesiales</taxon>
        <taxon>Chrysochromulinaceae</taxon>
        <taxon>Chrysochromulina</taxon>
    </lineage>
</organism>
<feature type="coiled-coil region" evidence="1">
    <location>
        <begin position="334"/>
        <end position="361"/>
    </location>
</feature>
<proteinExistence type="predicted"/>
<reference evidence="5" key="1">
    <citation type="journal article" date="2015" name="PLoS Genet.">
        <title>Genome Sequence and Transcriptome Analyses of Chrysochromulina tobin: Metabolic Tools for Enhanced Algal Fitness in the Prominent Order Prymnesiales (Haptophyceae).</title>
        <authorList>
            <person name="Hovde B.T."/>
            <person name="Deodato C.R."/>
            <person name="Hunsperger H.M."/>
            <person name="Ryken S.A."/>
            <person name="Yost W."/>
            <person name="Jha R.K."/>
            <person name="Patterson J."/>
            <person name="Monnat R.J. Jr."/>
            <person name="Barlow S.B."/>
            <person name="Starkenburg S.R."/>
            <person name="Cattolico R.A."/>
        </authorList>
    </citation>
    <scope>NUCLEOTIDE SEQUENCE</scope>
    <source>
        <strain evidence="5">CCMP291</strain>
    </source>
</reference>
<name>A0A0M0KBS3_9EUKA</name>
<comment type="caution">
    <text evidence="4">The sequence shown here is derived from an EMBL/GenBank/DDBJ whole genome shotgun (WGS) entry which is preliminary data.</text>
</comment>
<dbReference type="Proteomes" id="UP000037460">
    <property type="component" value="Unassembled WGS sequence"/>
</dbReference>
<dbReference type="PROSITE" id="PS50195">
    <property type="entry name" value="PX"/>
    <property type="match status" value="1"/>
</dbReference>
<dbReference type="Gene3D" id="3.30.1520.10">
    <property type="entry name" value="Phox-like domain"/>
    <property type="match status" value="1"/>
</dbReference>
<gene>
    <name evidence="4" type="ORF">Ctob_014870</name>
</gene>
<dbReference type="AlphaFoldDB" id="A0A0M0KBS3"/>
<dbReference type="Pfam" id="PF00787">
    <property type="entry name" value="PX"/>
    <property type="match status" value="1"/>
</dbReference>
<evidence type="ECO:0000256" key="2">
    <source>
        <dbReference type="SAM" id="MobiDB-lite"/>
    </source>
</evidence>
<evidence type="ECO:0000313" key="4">
    <source>
        <dbReference type="EMBL" id="KOO35868.1"/>
    </source>
</evidence>
<keyword evidence="5" id="KW-1185">Reference proteome</keyword>
<dbReference type="SUPFAM" id="SSF64268">
    <property type="entry name" value="PX domain"/>
    <property type="match status" value="1"/>
</dbReference>
<dbReference type="InterPro" id="IPR001683">
    <property type="entry name" value="PX_dom"/>
</dbReference>